<dbReference type="CDD" id="cd21693">
    <property type="entry name" value="GINS_B_Psf3"/>
    <property type="match status" value="1"/>
</dbReference>
<proteinExistence type="inferred from homology"/>
<comment type="similarity">
    <text evidence="2 6">Belongs to the GINS3/PSF3 family.</text>
</comment>
<dbReference type="Pfam" id="PF05916">
    <property type="entry name" value="Sld5"/>
    <property type="match status" value="1"/>
</dbReference>
<comment type="subcellular location">
    <subcellularLocation>
        <location evidence="1 6">Nucleus</location>
    </subcellularLocation>
</comment>
<dbReference type="InterPro" id="IPR038437">
    <property type="entry name" value="GINS_Psf3_sf"/>
</dbReference>
<evidence type="ECO:0000256" key="1">
    <source>
        <dbReference type="ARBA" id="ARBA00004123"/>
    </source>
</evidence>
<dbReference type="InterPro" id="IPR021151">
    <property type="entry name" value="GINS_A"/>
</dbReference>
<evidence type="ECO:0000259" key="7">
    <source>
        <dbReference type="Pfam" id="PF05916"/>
    </source>
</evidence>
<dbReference type="CDD" id="cd11713">
    <property type="entry name" value="GINS_A_psf3"/>
    <property type="match status" value="1"/>
</dbReference>
<keyword evidence="4 6" id="KW-0235">DNA replication</keyword>
<dbReference type="InterPro" id="IPR036224">
    <property type="entry name" value="GINS_bundle-like_dom_sf"/>
</dbReference>
<dbReference type="Pfam" id="PF22466">
    <property type="entry name" value="PSF3_N"/>
    <property type="match status" value="1"/>
</dbReference>
<gene>
    <name evidence="9" type="ORF">Agabi119p4_4787</name>
</gene>
<dbReference type="GO" id="GO:0000811">
    <property type="term" value="C:GINS complex"/>
    <property type="evidence" value="ECO:0007669"/>
    <property type="project" value="UniProtKB-UniRule"/>
</dbReference>
<dbReference type="InterPro" id="IPR010492">
    <property type="entry name" value="GINS_Psf3"/>
</dbReference>
<dbReference type="PANTHER" id="PTHR22768:SF0">
    <property type="entry name" value="DNA REPLICATION COMPLEX GINS PROTEIN PSF3"/>
    <property type="match status" value="1"/>
</dbReference>
<evidence type="ECO:0000256" key="5">
    <source>
        <dbReference type="ARBA" id="ARBA00023242"/>
    </source>
</evidence>
<dbReference type="AlphaFoldDB" id="A0A8H7F4A4"/>
<sequence length="187" mass="20935">MYNDYFSVDSILAENQKIQCTFKHKIPDMGHLGGGSDRDIAELQKVQLPVWLAYTVLYSQWAEFNIPMPFNQKVRNALQADACSVRLSNLVGAGGTWYGFGKTIMDIMDDEKAAGLSQTLSSAFRLRVLEIIDQAHHFATLGSASGSGHKTHDVAQVFREGLDVTEREVFALAQESARKTKRWNENH</sequence>
<dbReference type="GO" id="GO:1902975">
    <property type="term" value="P:mitotic DNA replication initiation"/>
    <property type="evidence" value="ECO:0007669"/>
    <property type="project" value="TreeGrafter"/>
</dbReference>
<comment type="subunit">
    <text evidence="6">Component of the GINS complex.</text>
</comment>
<name>A0A8H7F4A4_AGABI</name>
<feature type="domain" description="GINS subunit" evidence="7">
    <location>
        <begin position="70"/>
        <end position="183"/>
    </location>
</feature>
<evidence type="ECO:0000259" key="8">
    <source>
        <dbReference type="Pfam" id="PF22466"/>
    </source>
</evidence>
<evidence type="ECO:0000256" key="6">
    <source>
        <dbReference type="RuleBase" id="RU367161"/>
    </source>
</evidence>
<evidence type="ECO:0000256" key="2">
    <source>
        <dbReference type="ARBA" id="ARBA00006343"/>
    </source>
</evidence>
<evidence type="ECO:0000313" key="9">
    <source>
        <dbReference type="EMBL" id="KAF7776394.1"/>
    </source>
</evidence>
<protein>
    <recommendedName>
        <fullName evidence="3 6">DNA replication complex GINS protein PSF3</fullName>
    </recommendedName>
</protein>
<dbReference type="EMBL" id="JABXXO010000006">
    <property type="protein sequence ID" value="KAF7776394.1"/>
    <property type="molecule type" value="Genomic_DNA"/>
</dbReference>
<reference evidence="9 10" key="1">
    <citation type="journal article" name="Sci. Rep.">
        <title>Telomere-to-telomere assembled and centromere annotated genomes of the two main subspecies of the button mushroom Agaricus bisporus reveal especially polymorphic chromosome ends.</title>
        <authorList>
            <person name="Sonnenberg A.S.M."/>
            <person name="Sedaghat-Telgerd N."/>
            <person name="Lavrijssen B."/>
            <person name="Ohm R.A."/>
            <person name="Hendrickx P.M."/>
            <person name="Scholtmeijer K."/>
            <person name="Baars J.J.P."/>
            <person name="van Peer A."/>
        </authorList>
    </citation>
    <scope>NUCLEOTIDE SEQUENCE [LARGE SCALE GENOMIC DNA]</scope>
    <source>
        <strain evidence="9 10">H119_p4</strain>
    </source>
</reference>
<dbReference type="SUPFAM" id="SSF158573">
    <property type="entry name" value="GINS helical bundle-like"/>
    <property type="match status" value="1"/>
</dbReference>
<evidence type="ECO:0000313" key="10">
    <source>
        <dbReference type="Proteomes" id="UP000629468"/>
    </source>
</evidence>
<dbReference type="SUPFAM" id="SSF160059">
    <property type="entry name" value="PriA/YqbF domain"/>
    <property type="match status" value="1"/>
</dbReference>
<dbReference type="Gene3D" id="1.20.58.2050">
    <property type="match status" value="1"/>
</dbReference>
<dbReference type="OMA" id="GTERECG"/>
<keyword evidence="5 6" id="KW-0539">Nucleus</keyword>
<comment type="function">
    <text evidence="6">The GINS complex plays an essential role in the initiation of DNA replication.</text>
</comment>
<evidence type="ECO:0000256" key="3">
    <source>
        <dbReference type="ARBA" id="ARBA00015140"/>
    </source>
</evidence>
<accession>A0A8H7F4A4</accession>
<dbReference type="InterPro" id="IPR055221">
    <property type="entry name" value="PSF3_N"/>
</dbReference>
<feature type="domain" description="DNA replication complex GINS protein PSF3 N-terminal" evidence="8">
    <location>
        <begin position="6"/>
        <end position="54"/>
    </location>
</feature>
<comment type="caution">
    <text evidence="9">The sequence shown here is derived from an EMBL/GenBank/DDBJ whole genome shotgun (WGS) entry which is preliminary data.</text>
</comment>
<dbReference type="Proteomes" id="UP000629468">
    <property type="component" value="Unassembled WGS sequence"/>
</dbReference>
<dbReference type="PANTHER" id="PTHR22768">
    <property type="entry name" value="DNA REPLICATION COMPLEX GINS PROTEIN PSF3"/>
    <property type="match status" value="1"/>
</dbReference>
<evidence type="ECO:0000256" key="4">
    <source>
        <dbReference type="ARBA" id="ARBA00022705"/>
    </source>
</evidence>
<organism evidence="9 10">
    <name type="scientific">Agaricus bisporus var. burnettii</name>
    <dbReference type="NCBI Taxonomy" id="192524"/>
    <lineage>
        <taxon>Eukaryota</taxon>
        <taxon>Fungi</taxon>
        <taxon>Dikarya</taxon>
        <taxon>Basidiomycota</taxon>
        <taxon>Agaricomycotina</taxon>
        <taxon>Agaricomycetes</taxon>
        <taxon>Agaricomycetidae</taxon>
        <taxon>Agaricales</taxon>
        <taxon>Agaricineae</taxon>
        <taxon>Agaricaceae</taxon>
        <taxon>Agaricus</taxon>
    </lineage>
</organism>